<dbReference type="OrthoDB" id="10039914at2759"/>
<keyword evidence="6" id="KW-1185">Reference proteome</keyword>
<dbReference type="GO" id="GO:0045944">
    <property type="term" value="P:positive regulation of transcription by RNA polymerase II"/>
    <property type="evidence" value="ECO:0007669"/>
    <property type="project" value="TreeGrafter"/>
</dbReference>
<sequence>MACRVALKRSFELDPHHSPESSMKRLRENAVQCPTFHSSPKTASSSLSPLQLGESDSGSQRLSSDELETFLRNQINSSKRRCFGLAAPSDENSGGVVGPVSPTSNSDSDSDAPSAGGIDYLEAISAAVFTLRQVKKICERLLREQEDRLREEYEAVLNARLAEQYDTFVRFTYDQIHRHFDDTSISYLS</sequence>
<dbReference type="EMBL" id="UZAM01006885">
    <property type="protein sequence ID" value="VDO94891.1"/>
    <property type="molecule type" value="Genomic_DNA"/>
</dbReference>
<feature type="compositionally biased region" description="Basic and acidic residues" evidence="4">
    <location>
        <begin position="9"/>
        <end position="28"/>
    </location>
</feature>
<feature type="region of interest" description="Disordered" evidence="4">
    <location>
        <begin position="9"/>
        <end position="64"/>
    </location>
</feature>
<name>A0A183IDB6_9BILA</name>
<dbReference type="GO" id="GO:0005634">
    <property type="term" value="C:nucleus"/>
    <property type="evidence" value="ECO:0007669"/>
    <property type="project" value="UniProtKB-SubCell"/>
</dbReference>
<evidence type="ECO:0000313" key="6">
    <source>
        <dbReference type="Proteomes" id="UP000270296"/>
    </source>
</evidence>
<feature type="compositionally biased region" description="Low complexity" evidence="4">
    <location>
        <begin position="38"/>
        <end position="50"/>
    </location>
</feature>
<reference evidence="7" key="1">
    <citation type="submission" date="2016-06" db="UniProtKB">
        <authorList>
            <consortium name="WormBaseParasite"/>
        </authorList>
    </citation>
    <scope>IDENTIFICATION</scope>
</reference>
<keyword evidence="3" id="KW-0539">Nucleus</keyword>
<feature type="region of interest" description="Disordered" evidence="4">
    <location>
        <begin position="84"/>
        <end position="114"/>
    </location>
</feature>
<dbReference type="GO" id="GO:0045089">
    <property type="term" value="P:positive regulation of innate immune response"/>
    <property type="evidence" value="ECO:0007669"/>
    <property type="project" value="TreeGrafter"/>
</dbReference>
<dbReference type="WBParaSite" id="SBAD_0000168401-mRNA-1">
    <property type="protein sequence ID" value="SBAD_0000168401-mRNA-1"/>
    <property type="gene ID" value="SBAD_0000168401"/>
</dbReference>
<reference evidence="5 6" key="2">
    <citation type="submission" date="2018-11" db="EMBL/GenBank/DDBJ databases">
        <authorList>
            <consortium name="Pathogen Informatics"/>
        </authorList>
    </citation>
    <scope>NUCLEOTIDE SEQUENCE [LARGE SCALE GENOMIC DNA]</scope>
</reference>
<gene>
    <name evidence="5" type="ORF">SBAD_LOCUS1610</name>
</gene>
<feature type="compositionally biased region" description="Low complexity" evidence="4">
    <location>
        <begin position="99"/>
        <end position="114"/>
    </location>
</feature>
<dbReference type="AlphaFoldDB" id="A0A183IDB6"/>
<dbReference type="PANTHER" id="PTHR13293:SF6">
    <property type="entry name" value="AKIRIN-RELATED"/>
    <property type="match status" value="1"/>
</dbReference>
<evidence type="ECO:0000256" key="3">
    <source>
        <dbReference type="ARBA" id="ARBA00023242"/>
    </source>
</evidence>
<organism evidence="7">
    <name type="scientific">Soboliphyme baturini</name>
    <dbReference type="NCBI Taxonomy" id="241478"/>
    <lineage>
        <taxon>Eukaryota</taxon>
        <taxon>Metazoa</taxon>
        <taxon>Ecdysozoa</taxon>
        <taxon>Nematoda</taxon>
        <taxon>Enoplea</taxon>
        <taxon>Dorylaimia</taxon>
        <taxon>Dioctophymatida</taxon>
        <taxon>Dioctophymatoidea</taxon>
        <taxon>Soboliphymatidae</taxon>
        <taxon>Soboliphyme</taxon>
    </lineage>
</organism>
<dbReference type="InterPro" id="IPR024132">
    <property type="entry name" value="Akirin"/>
</dbReference>
<dbReference type="PANTHER" id="PTHR13293">
    <property type="entry name" value="AKIRIN-RELATED"/>
    <property type="match status" value="1"/>
</dbReference>
<evidence type="ECO:0000313" key="7">
    <source>
        <dbReference type="WBParaSite" id="SBAD_0000168401-mRNA-1"/>
    </source>
</evidence>
<dbReference type="GO" id="GO:0000785">
    <property type="term" value="C:chromatin"/>
    <property type="evidence" value="ECO:0007669"/>
    <property type="project" value="TreeGrafter"/>
</dbReference>
<comment type="similarity">
    <text evidence="2">Belongs to the akirin family.</text>
</comment>
<accession>A0A183IDB6</accession>
<evidence type="ECO:0000256" key="1">
    <source>
        <dbReference type="ARBA" id="ARBA00004123"/>
    </source>
</evidence>
<evidence type="ECO:0000256" key="4">
    <source>
        <dbReference type="SAM" id="MobiDB-lite"/>
    </source>
</evidence>
<protein>
    <submittedName>
        <fullName evidence="7">Akirin</fullName>
    </submittedName>
</protein>
<dbReference type="Proteomes" id="UP000270296">
    <property type="component" value="Unassembled WGS sequence"/>
</dbReference>
<evidence type="ECO:0000256" key="2">
    <source>
        <dbReference type="ARBA" id="ARBA00005625"/>
    </source>
</evidence>
<comment type="subcellular location">
    <subcellularLocation>
        <location evidence="1">Nucleus</location>
    </subcellularLocation>
</comment>
<dbReference type="GO" id="GO:0003712">
    <property type="term" value="F:transcription coregulator activity"/>
    <property type="evidence" value="ECO:0007669"/>
    <property type="project" value="TreeGrafter"/>
</dbReference>
<evidence type="ECO:0000313" key="5">
    <source>
        <dbReference type="EMBL" id="VDO94891.1"/>
    </source>
</evidence>
<proteinExistence type="inferred from homology"/>